<evidence type="ECO:0000256" key="1">
    <source>
        <dbReference type="SAM" id="MobiDB-lite"/>
    </source>
</evidence>
<evidence type="ECO:0000313" key="2">
    <source>
        <dbReference type="EMBL" id="PNQ94996.1"/>
    </source>
</evidence>
<protein>
    <submittedName>
        <fullName evidence="2">Uncharacterized protein</fullName>
    </submittedName>
</protein>
<evidence type="ECO:0000313" key="3">
    <source>
        <dbReference type="Proteomes" id="UP000236268"/>
    </source>
</evidence>
<accession>A0A2K1FR31</accession>
<proteinExistence type="predicted"/>
<organism evidence="2 3">
    <name type="scientific">Azospirillum argentinense</name>
    <dbReference type="NCBI Taxonomy" id="2970906"/>
    <lineage>
        <taxon>Bacteria</taxon>
        <taxon>Pseudomonadati</taxon>
        <taxon>Pseudomonadota</taxon>
        <taxon>Alphaproteobacteria</taxon>
        <taxon>Rhodospirillales</taxon>
        <taxon>Azospirillaceae</taxon>
        <taxon>Azospirillum</taxon>
    </lineage>
</organism>
<name>A0A2K1FR31_9PROT</name>
<gene>
    <name evidence="2" type="ORF">C1S70_31335</name>
</gene>
<comment type="caution">
    <text evidence="2">The sequence shown here is derived from an EMBL/GenBank/DDBJ whole genome shotgun (WGS) entry which is preliminary data.</text>
</comment>
<reference evidence="2 3" key="1">
    <citation type="submission" date="2018-01" db="EMBL/GenBank/DDBJ databases">
        <title>Whole genome sequence of Azospirillum brasilense REC3 isolated from strawberry roots.</title>
        <authorList>
            <person name="Fontana C.A."/>
            <person name="Salazar S.M."/>
            <person name="Bassi D."/>
            <person name="Puglisi E."/>
            <person name="Lovaisa N.C."/>
            <person name="Toffoli L.M."/>
            <person name="Pedraza R."/>
            <person name="Cocconcelli P.S."/>
        </authorList>
    </citation>
    <scope>NUCLEOTIDE SEQUENCE [LARGE SCALE GENOMIC DNA]</scope>
    <source>
        <strain evidence="2 3">REC3</strain>
        <plasmid evidence="2">p46unnamed</plasmid>
    </source>
</reference>
<sequence>MERRRGVGPPKMDKRISCRVRKRPRLFGCALRITALRRRGQKRTPKGMRAQNPGAIGVCRRG</sequence>
<feature type="region of interest" description="Disordered" evidence="1">
    <location>
        <begin position="39"/>
        <end position="62"/>
    </location>
</feature>
<keyword evidence="2" id="KW-0614">Plasmid</keyword>
<dbReference type="EMBL" id="POWG01000067">
    <property type="protein sequence ID" value="PNQ94996.1"/>
    <property type="molecule type" value="Genomic_DNA"/>
</dbReference>
<dbReference type="Proteomes" id="UP000236268">
    <property type="component" value="Unassembled WGS sequence"/>
</dbReference>
<dbReference type="AlphaFoldDB" id="A0A2K1FR31"/>
<geneLocation type="plasmid" evidence="2">
    <name>p46unnamed</name>
</geneLocation>